<evidence type="ECO:0000313" key="2">
    <source>
        <dbReference type="EMBL" id="MCG4564997.1"/>
    </source>
</evidence>
<dbReference type="RefSeq" id="WP_226808358.1">
    <property type="nucleotide sequence ID" value="NZ_JAJBNW010000050.1"/>
</dbReference>
<feature type="transmembrane region" description="Helical" evidence="1">
    <location>
        <begin position="6"/>
        <end position="26"/>
    </location>
</feature>
<keyword evidence="1" id="KW-1133">Transmembrane helix</keyword>
<keyword evidence="1" id="KW-0472">Membrane</keyword>
<dbReference type="GO" id="GO:0022857">
    <property type="term" value="F:transmembrane transporter activity"/>
    <property type="evidence" value="ECO:0007669"/>
    <property type="project" value="InterPro"/>
</dbReference>
<evidence type="ECO:0000313" key="3">
    <source>
        <dbReference type="Proteomes" id="UP001108123"/>
    </source>
</evidence>
<dbReference type="Proteomes" id="UP001108123">
    <property type="component" value="Unassembled WGS sequence"/>
</dbReference>
<comment type="caution">
    <text evidence="2">The sequence shown here is derived from an EMBL/GenBank/DDBJ whole genome shotgun (WGS) entry which is preliminary data.</text>
</comment>
<name>A0A9Q4FLR7_9FIRM</name>
<gene>
    <name evidence="2" type="ORF">L0P62_06005</name>
</gene>
<accession>A0A9Q4FLR7</accession>
<dbReference type="EMBL" id="JAKNID010000017">
    <property type="protein sequence ID" value="MCG4564997.1"/>
    <property type="molecule type" value="Genomic_DNA"/>
</dbReference>
<dbReference type="Gene3D" id="1.10.1760.20">
    <property type="match status" value="1"/>
</dbReference>
<organism evidence="2 3">
    <name type="scientific">Anaerosalibacter bizertensis</name>
    <dbReference type="NCBI Taxonomy" id="932217"/>
    <lineage>
        <taxon>Bacteria</taxon>
        <taxon>Bacillati</taxon>
        <taxon>Bacillota</taxon>
        <taxon>Tissierellia</taxon>
        <taxon>Tissierellales</taxon>
        <taxon>Sporanaerobacteraceae</taxon>
        <taxon>Anaerosalibacter</taxon>
    </lineage>
</organism>
<proteinExistence type="predicted"/>
<reference evidence="2" key="1">
    <citation type="submission" date="2022-01" db="EMBL/GenBank/DDBJ databases">
        <title>Collection of gut derived symbiotic bacterial strains cultured from healthy donors.</title>
        <authorList>
            <person name="Lin H."/>
            <person name="Kohout C."/>
            <person name="Waligurski E."/>
            <person name="Pamer E.G."/>
        </authorList>
    </citation>
    <scope>NUCLEOTIDE SEQUENCE</scope>
    <source>
        <strain evidence="2">MSK.14.39</strain>
    </source>
</reference>
<dbReference type="AlphaFoldDB" id="A0A9Q4FLR7"/>
<feature type="transmembrane region" description="Helical" evidence="1">
    <location>
        <begin position="38"/>
        <end position="61"/>
    </location>
</feature>
<sequence>MRDKITTEFIAKTAMLLAIALVFQIGLKGIGQPLVGPLVNFVLIMSVYLVGTLSGLIVGFLTPLIAFFFGITPFLPIVPFIMIGNGLYVLFFKFFKDRLNSSKEIISIIISSIIKYLFLAISVRYIVVLFVQIPPKVVAAFSIPQLYTALIGGILAFIVKTFLPEDMISNP</sequence>
<feature type="transmembrane region" description="Helical" evidence="1">
    <location>
        <begin position="113"/>
        <end position="133"/>
    </location>
</feature>
<keyword evidence="1" id="KW-0812">Transmembrane</keyword>
<protein>
    <submittedName>
        <fullName evidence="2">ECF transporter S component</fullName>
    </submittedName>
</protein>
<dbReference type="InterPro" id="IPR024529">
    <property type="entry name" value="ECF_trnsprt_substrate-spec"/>
</dbReference>
<evidence type="ECO:0000256" key="1">
    <source>
        <dbReference type="SAM" id="Phobius"/>
    </source>
</evidence>
<dbReference type="Pfam" id="PF12822">
    <property type="entry name" value="ECF_trnsprt"/>
    <property type="match status" value="1"/>
</dbReference>
<feature type="transmembrane region" description="Helical" evidence="1">
    <location>
        <begin position="67"/>
        <end position="92"/>
    </location>
</feature>
<keyword evidence="3" id="KW-1185">Reference proteome</keyword>
<feature type="transmembrane region" description="Helical" evidence="1">
    <location>
        <begin position="145"/>
        <end position="163"/>
    </location>
</feature>